<dbReference type="Proteomes" id="UP000182624">
    <property type="component" value="Unassembled WGS sequence"/>
</dbReference>
<evidence type="ECO:0000313" key="1">
    <source>
        <dbReference type="EMBL" id="SFQ44089.1"/>
    </source>
</evidence>
<protein>
    <submittedName>
        <fullName evidence="1">Uncharacterized protein</fullName>
    </submittedName>
</protein>
<dbReference type="OrthoDB" id="2003145at2"/>
<proteinExistence type="predicted"/>
<sequence>MWTIKQIFDGEYGCEELQPGEKPKVAVTLVNEQGEKKSVTVEDEWLTDNDLDVGSQWPIIHLRYGVIVANKKTERYVIAVSDSVDYPIIISRTWHDFPCAEGEYYALYDAIDMENAISILDLLKNDETSRARTKLKKSLACVGPYVDTISEVVLDDMIPDEWYDAWKEMEGIITISKHVPGYWEEDIQTQEL</sequence>
<dbReference type="EMBL" id="FOXO01000047">
    <property type="protein sequence ID" value="SFQ44089.1"/>
    <property type="molecule type" value="Genomic_DNA"/>
</dbReference>
<reference evidence="2" key="1">
    <citation type="submission" date="2016-10" db="EMBL/GenBank/DDBJ databases">
        <authorList>
            <person name="Varghese N."/>
            <person name="Submissions S."/>
        </authorList>
    </citation>
    <scope>NUCLEOTIDE SEQUENCE [LARGE SCALE GENOMIC DNA]</scope>
    <source>
        <strain evidence="2">P18</strain>
    </source>
</reference>
<evidence type="ECO:0000313" key="2">
    <source>
        <dbReference type="Proteomes" id="UP000182624"/>
    </source>
</evidence>
<dbReference type="AlphaFoldDB" id="A0A1I5YIR6"/>
<keyword evidence="2" id="KW-1185">Reference proteome</keyword>
<dbReference type="RefSeq" id="WP_074891944.1">
    <property type="nucleotide sequence ID" value="NZ_FOXO01000047.1"/>
</dbReference>
<organism evidence="1 2">
    <name type="scientific">Butyrivibrio proteoclasticus</name>
    <dbReference type="NCBI Taxonomy" id="43305"/>
    <lineage>
        <taxon>Bacteria</taxon>
        <taxon>Bacillati</taxon>
        <taxon>Bacillota</taxon>
        <taxon>Clostridia</taxon>
        <taxon>Lachnospirales</taxon>
        <taxon>Lachnospiraceae</taxon>
        <taxon>Butyrivibrio</taxon>
    </lineage>
</organism>
<name>A0A1I5YIR6_9FIRM</name>
<accession>A0A1I5YIR6</accession>
<gene>
    <name evidence="1" type="ORF">SAMN04487928_14723</name>
</gene>